<dbReference type="CDD" id="cd00038">
    <property type="entry name" value="CAP_ED"/>
    <property type="match status" value="1"/>
</dbReference>
<evidence type="ECO:0000313" key="6">
    <source>
        <dbReference type="EMBL" id="MCR8633719.1"/>
    </source>
</evidence>
<gene>
    <name evidence="6" type="ORF">NV381_21270</name>
</gene>
<dbReference type="PANTHER" id="PTHR24567">
    <property type="entry name" value="CRP FAMILY TRANSCRIPTIONAL REGULATORY PROTEIN"/>
    <property type="match status" value="1"/>
</dbReference>
<protein>
    <submittedName>
        <fullName evidence="6">Crp/Fnr family transcriptional regulator</fullName>
    </submittedName>
</protein>
<sequence length="228" mass="26019">MDNTRIQQIIHLFPCFSSLSEHDWQASDIVTVDSSTKHSIIEGHLLQHALFILQGSVRIYKMNPMGREVSLYRIQGGECCSLMMCSILGETEYEASADVEATTDILIIPISLFKHWLDQPQHKPLKQFIFKQIARKVIDVTQLLDDIAFKSIHHRLADFLIHRTSDGSKHLTITHEQLSSELGTAREVVSRTLKDFERKGALRLGRGRIELINPPLLEQILINVTKSR</sequence>
<dbReference type="Proteomes" id="UP001300012">
    <property type="component" value="Unassembled WGS sequence"/>
</dbReference>
<keyword evidence="7" id="KW-1185">Reference proteome</keyword>
<dbReference type="EMBL" id="JANQBD010000016">
    <property type="protein sequence ID" value="MCR8633719.1"/>
    <property type="molecule type" value="Genomic_DNA"/>
</dbReference>
<dbReference type="InterPro" id="IPR036390">
    <property type="entry name" value="WH_DNA-bd_sf"/>
</dbReference>
<reference evidence="6 7" key="1">
    <citation type="submission" date="2022-08" db="EMBL/GenBank/DDBJ databases">
        <title>Paenibacillus endoradicis sp. nov., Paenibacillus radicibacter sp. nov and Paenibacillus pararadicis sp. nov., three cold-adapted plant growth-promoting bacteria isolated from root of Larix gmelinii in Great Khingan.</title>
        <authorList>
            <person name="Xue H."/>
        </authorList>
    </citation>
    <scope>NUCLEOTIDE SEQUENCE [LARGE SCALE GENOMIC DNA]</scope>
    <source>
        <strain evidence="6 7">N5-1-1-5</strain>
    </source>
</reference>
<keyword evidence="2" id="KW-0238">DNA-binding</keyword>
<dbReference type="SUPFAM" id="SSF51206">
    <property type="entry name" value="cAMP-binding domain-like"/>
    <property type="match status" value="1"/>
</dbReference>
<evidence type="ECO:0000313" key="7">
    <source>
        <dbReference type="Proteomes" id="UP001300012"/>
    </source>
</evidence>
<dbReference type="InterPro" id="IPR036388">
    <property type="entry name" value="WH-like_DNA-bd_sf"/>
</dbReference>
<name>A0ABT1YMU0_9BACL</name>
<evidence type="ECO:0000256" key="4">
    <source>
        <dbReference type="ARBA" id="ARBA00023163"/>
    </source>
</evidence>
<evidence type="ECO:0000256" key="2">
    <source>
        <dbReference type="ARBA" id="ARBA00023125"/>
    </source>
</evidence>
<accession>A0ABT1YMU0</accession>
<dbReference type="Gene3D" id="2.60.120.10">
    <property type="entry name" value="Jelly Rolls"/>
    <property type="match status" value="1"/>
</dbReference>
<feature type="domain" description="HTH crp-type" evidence="5">
    <location>
        <begin position="150"/>
        <end position="215"/>
    </location>
</feature>
<dbReference type="Gene3D" id="1.10.10.10">
    <property type="entry name" value="Winged helix-like DNA-binding domain superfamily/Winged helix DNA-binding domain"/>
    <property type="match status" value="1"/>
</dbReference>
<proteinExistence type="predicted"/>
<dbReference type="PANTHER" id="PTHR24567:SF74">
    <property type="entry name" value="HTH-TYPE TRANSCRIPTIONAL REGULATOR ARCR"/>
    <property type="match status" value="1"/>
</dbReference>
<dbReference type="InterPro" id="IPR050397">
    <property type="entry name" value="Env_Response_Regulators"/>
</dbReference>
<keyword evidence="3" id="KW-0010">Activator</keyword>
<evidence type="ECO:0000259" key="5">
    <source>
        <dbReference type="PROSITE" id="PS51063"/>
    </source>
</evidence>
<dbReference type="Pfam" id="PF13545">
    <property type="entry name" value="HTH_Crp_2"/>
    <property type="match status" value="1"/>
</dbReference>
<dbReference type="RefSeq" id="WP_258215291.1">
    <property type="nucleotide sequence ID" value="NZ_JANQBD010000016.1"/>
</dbReference>
<dbReference type="Pfam" id="PF00027">
    <property type="entry name" value="cNMP_binding"/>
    <property type="match status" value="1"/>
</dbReference>
<dbReference type="InterPro" id="IPR014710">
    <property type="entry name" value="RmlC-like_jellyroll"/>
</dbReference>
<dbReference type="SMART" id="SM00419">
    <property type="entry name" value="HTH_CRP"/>
    <property type="match status" value="1"/>
</dbReference>
<dbReference type="InterPro" id="IPR012318">
    <property type="entry name" value="HTH_CRP"/>
</dbReference>
<dbReference type="InterPro" id="IPR018490">
    <property type="entry name" value="cNMP-bd_dom_sf"/>
</dbReference>
<evidence type="ECO:0000256" key="3">
    <source>
        <dbReference type="ARBA" id="ARBA00023159"/>
    </source>
</evidence>
<organism evidence="6 7">
    <name type="scientific">Paenibacillus radicis</name>
    <name type="common">ex Xue et al. 2023</name>
    <dbReference type="NCBI Taxonomy" id="2972489"/>
    <lineage>
        <taxon>Bacteria</taxon>
        <taxon>Bacillati</taxon>
        <taxon>Bacillota</taxon>
        <taxon>Bacilli</taxon>
        <taxon>Bacillales</taxon>
        <taxon>Paenibacillaceae</taxon>
        <taxon>Paenibacillus</taxon>
    </lineage>
</organism>
<evidence type="ECO:0000256" key="1">
    <source>
        <dbReference type="ARBA" id="ARBA00023015"/>
    </source>
</evidence>
<dbReference type="PROSITE" id="PS51063">
    <property type="entry name" value="HTH_CRP_2"/>
    <property type="match status" value="1"/>
</dbReference>
<comment type="caution">
    <text evidence="6">The sequence shown here is derived from an EMBL/GenBank/DDBJ whole genome shotgun (WGS) entry which is preliminary data.</text>
</comment>
<keyword evidence="4" id="KW-0804">Transcription</keyword>
<dbReference type="InterPro" id="IPR000595">
    <property type="entry name" value="cNMP-bd_dom"/>
</dbReference>
<keyword evidence="1" id="KW-0805">Transcription regulation</keyword>
<dbReference type="SUPFAM" id="SSF46785">
    <property type="entry name" value="Winged helix' DNA-binding domain"/>
    <property type="match status" value="1"/>
</dbReference>